<feature type="region of interest" description="Disordered" evidence="1">
    <location>
        <begin position="1"/>
        <end position="21"/>
    </location>
</feature>
<gene>
    <name evidence="2" type="ORF">PXEA_LOCUS19883</name>
</gene>
<dbReference type="Proteomes" id="UP000784294">
    <property type="component" value="Unassembled WGS sequence"/>
</dbReference>
<proteinExistence type="predicted"/>
<reference evidence="2" key="1">
    <citation type="submission" date="2018-11" db="EMBL/GenBank/DDBJ databases">
        <authorList>
            <consortium name="Pathogen Informatics"/>
        </authorList>
    </citation>
    <scope>NUCLEOTIDE SEQUENCE</scope>
</reference>
<name>A0A448X2V1_9PLAT</name>
<feature type="compositionally biased region" description="Acidic residues" evidence="1">
    <location>
        <begin position="12"/>
        <end position="21"/>
    </location>
</feature>
<evidence type="ECO:0000313" key="2">
    <source>
        <dbReference type="EMBL" id="VEL26443.1"/>
    </source>
</evidence>
<evidence type="ECO:0000313" key="3">
    <source>
        <dbReference type="Proteomes" id="UP000784294"/>
    </source>
</evidence>
<keyword evidence="3" id="KW-1185">Reference proteome</keyword>
<dbReference type="AlphaFoldDB" id="A0A448X2V1"/>
<evidence type="ECO:0000256" key="1">
    <source>
        <dbReference type="SAM" id="MobiDB-lite"/>
    </source>
</evidence>
<dbReference type="EMBL" id="CAAALY010080297">
    <property type="protein sequence ID" value="VEL26443.1"/>
    <property type="molecule type" value="Genomic_DNA"/>
</dbReference>
<protein>
    <submittedName>
        <fullName evidence="2">Uncharacterized protein</fullName>
    </submittedName>
</protein>
<feature type="compositionally biased region" description="Polar residues" evidence="1">
    <location>
        <begin position="1"/>
        <end position="11"/>
    </location>
</feature>
<sequence>MEVRSCSQEANDNYEYEDNFDYNEPDIDFDFEKLVSDITSDLSRSNSSISDLESFKYKELELEAVECLLNESVDSLCKLIGVSEPLIPPP</sequence>
<organism evidence="2 3">
    <name type="scientific">Protopolystoma xenopodis</name>
    <dbReference type="NCBI Taxonomy" id="117903"/>
    <lineage>
        <taxon>Eukaryota</taxon>
        <taxon>Metazoa</taxon>
        <taxon>Spiralia</taxon>
        <taxon>Lophotrochozoa</taxon>
        <taxon>Platyhelminthes</taxon>
        <taxon>Monogenea</taxon>
        <taxon>Polyopisthocotylea</taxon>
        <taxon>Polystomatidea</taxon>
        <taxon>Polystomatidae</taxon>
        <taxon>Protopolystoma</taxon>
    </lineage>
</organism>
<accession>A0A448X2V1</accession>
<comment type="caution">
    <text evidence="2">The sequence shown here is derived from an EMBL/GenBank/DDBJ whole genome shotgun (WGS) entry which is preliminary data.</text>
</comment>